<dbReference type="AlphaFoldDB" id="A0A9D1KQU8"/>
<feature type="transmembrane region" description="Helical" evidence="1">
    <location>
        <begin position="6"/>
        <end position="28"/>
    </location>
</feature>
<evidence type="ECO:0000256" key="1">
    <source>
        <dbReference type="SAM" id="Phobius"/>
    </source>
</evidence>
<accession>A0A9D1KQU8</accession>
<proteinExistence type="predicted"/>
<reference evidence="2" key="2">
    <citation type="journal article" date="2021" name="PeerJ">
        <title>Extensive microbial diversity within the chicken gut microbiome revealed by metagenomics and culture.</title>
        <authorList>
            <person name="Gilroy R."/>
            <person name="Ravi A."/>
            <person name="Getino M."/>
            <person name="Pursley I."/>
            <person name="Horton D.L."/>
            <person name="Alikhan N.F."/>
            <person name="Baker D."/>
            <person name="Gharbi K."/>
            <person name="Hall N."/>
            <person name="Watson M."/>
            <person name="Adriaenssens E.M."/>
            <person name="Foster-Nyarko E."/>
            <person name="Jarju S."/>
            <person name="Secka A."/>
            <person name="Antonio M."/>
            <person name="Oren A."/>
            <person name="Chaudhuri R.R."/>
            <person name="La Ragione R."/>
            <person name="Hildebrand F."/>
            <person name="Pallen M.J."/>
        </authorList>
    </citation>
    <scope>NUCLEOTIDE SEQUENCE</scope>
    <source>
        <strain evidence="2">ChiBcec7-5410</strain>
    </source>
</reference>
<keyword evidence="1" id="KW-0472">Membrane</keyword>
<organism evidence="2 3">
    <name type="scientific">Candidatus Faecivivens stercoripullorum</name>
    <dbReference type="NCBI Taxonomy" id="2840805"/>
    <lineage>
        <taxon>Bacteria</taxon>
        <taxon>Bacillati</taxon>
        <taxon>Bacillota</taxon>
        <taxon>Clostridia</taxon>
        <taxon>Eubacteriales</taxon>
        <taxon>Oscillospiraceae</taxon>
        <taxon>Oscillospiraceae incertae sedis</taxon>
        <taxon>Candidatus Faecivivens</taxon>
    </lineage>
</organism>
<name>A0A9D1KQU8_9FIRM</name>
<keyword evidence="1" id="KW-1133">Transmembrane helix</keyword>
<comment type="caution">
    <text evidence="2">The sequence shown here is derived from an EMBL/GenBank/DDBJ whole genome shotgun (WGS) entry which is preliminary data.</text>
</comment>
<protein>
    <submittedName>
        <fullName evidence="2">Uncharacterized protein</fullName>
    </submittedName>
</protein>
<reference evidence="2" key="1">
    <citation type="submission" date="2020-10" db="EMBL/GenBank/DDBJ databases">
        <authorList>
            <person name="Gilroy R."/>
        </authorList>
    </citation>
    <scope>NUCLEOTIDE SEQUENCE</scope>
    <source>
        <strain evidence="2">ChiBcec7-5410</strain>
    </source>
</reference>
<gene>
    <name evidence="2" type="ORF">IAC43_04280</name>
</gene>
<evidence type="ECO:0000313" key="2">
    <source>
        <dbReference type="EMBL" id="HIT94378.1"/>
    </source>
</evidence>
<dbReference type="Proteomes" id="UP000824160">
    <property type="component" value="Unassembled WGS sequence"/>
</dbReference>
<dbReference type="EMBL" id="DVLW01000114">
    <property type="protein sequence ID" value="HIT94378.1"/>
    <property type="molecule type" value="Genomic_DNA"/>
</dbReference>
<sequence>MEEFGGLIISAVGLVGSLCAIAFGWAAWRRNEKQDNQSGAREDGQLISDIGYIKSGVDDLKRRLERQEATNLEFASRLSRVEASASQAHKRIDELVHQ</sequence>
<keyword evidence="1" id="KW-0812">Transmembrane</keyword>
<evidence type="ECO:0000313" key="3">
    <source>
        <dbReference type="Proteomes" id="UP000824160"/>
    </source>
</evidence>